<organism evidence="2 3">
    <name type="scientific">Discina gigas</name>
    <dbReference type="NCBI Taxonomy" id="1032678"/>
    <lineage>
        <taxon>Eukaryota</taxon>
        <taxon>Fungi</taxon>
        <taxon>Dikarya</taxon>
        <taxon>Ascomycota</taxon>
        <taxon>Pezizomycotina</taxon>
        <taxon>Pezizomycetes</taxon>
        <taxon>Pezizales</taxon>
        <taxon>Discinaceae</taxon>
        <taxon>Discina</taxon>
    </lineage>
</organism>
<name>A0ABR3GAL8_9PEZI</name>
<feature type="region of interest" description="Disordered" evidence="1">
    <location>
        <begin position="400"/>
        <end position="454"/>
    </location>
</feature>
<reference evidence="2 3" key="1">
    <citation type="submission" date="2024-02" db="EMBL/GenBank/DDBJ databases">
        <title>Discinaceae phylogenomics.</title>
        <authorList>
            <person name="Dirks A.C."/>
            <person name="James T.Y."/>
        </authorList>
    </citation>
    <scope>NUCLEOTIDE SEQUENCE [LARGE SCALE GENOMIC DNA]</scope>
    <source>
        <strain evidence="2 3">ACD0624</strain>
    </source>
</reference>
<feature type="compositionally biased region" description="Low complexity" evidence="1">
    <location>
        <begin position="402"/>
        <end position="415"/>
    </location>
</feature>
<dbReference type="EMBL" id="JBBBZM010000149">
    <property type="protein sequence ID" value="KAL0632815.1"/>
    <property type="molecule type" value="Genomic_DNA"/>
</dbReference>
<feature type="compositionally biased region" description="Basic and acidic residues" evidence="1">
    <location>
        <begin position="420"/>
        <end position="439"/>
    </location>
</feature>
<sequence>MSFAFQGFGLGEFFKAQQKLTDILDLYFWGVFDAPSAFLALGHTLGDLSEEIDHLFDENSNPNSSILRSDNRPNIQQILRVASHGVLDVVNELEGVLQVPAKQAPSDLFHTLEASGLRPTILHLNQKFAFQTWKLRLFFRISRKSKIQRHLPILHSAQEALGVILEQHLRRGFSAGSKTAKKGTSDSQFDIIQQFQDSCSFEGSTFSWNLKAESTLLVILHWLYMTKLGIAKSNPPGEISGETYINLLKTAWLLTIAYHSTSTSTRGFSEELKTLIVMLSSEVISLFRDLHEHGTPDPTVLSADYTIFTEGEPGRDHFRPLSTDSALAVSQRTIDESQQNWRTKTPGTVWSRNPTSPALTFDTYSTSAESVALTVSQPEELGETRASSSSFPGVGTGFAEVGSSGSASTSTSASAPRNWNSERHSRFDDFHPRAPKPETKNTIPVPTSPKPEYSWNQKVNTQELGVRPGEIEIMPGELPSINLLLSYTGDLHGRWDSCNIHLFRDIAGSTLRILAVKEGIEESFDQQFVSIEETELVPEYGYHKHEPVIYLRGGDNTGYLFFKFHSADDMFNLQSAFLNEAVEADFHAVKALRIKRNNVESYQKAGVQFWHEQNTNIIVNRKNSGSGGGGGGGAGVALNTASTVRSNATVRNHKVTDSIEIESRTSTRTIRIRSSSRNPFKTPPPIKAKILGTTTHSNNVSGGIPLSKVGLAVEDHDNFDDFKWFEIEFGTLEELDSFQQEFRSALNRRRKERRHADDLMRLAAQGVRR</sequence>
<keyword evidence="3" id="KW-1185">Reference proteome</keyword>
<gene>
    <name evidence="2" type="ORF">Q9L58_008294</name>
</gene>
<protein>
    <submittedName>
        <fullName evidence="2">Uncharacterized protein</fullName>
    </submittedName>
</protein>
<dbReference type="Proteomes" id="UP001447188">
    <property type="component" value="Unassembled WGS sequence"/>
</dbReference>
<evidence type="ECO:0000256" key="1">
    <source>
        <dbReference type="SAM" id="MobiDB-lite"/>
    </source>
</evidence>
<proteinExistence type="predicted"/>
<evidence type="ECO:0000313" key="2">
    <source>
        <dbReference type="EMBL" id="KAL0632815.1"/>
    </source>
</evidence>
<accession>A0ABR3GAL8</accession>
<evidence type="ECO:0000313" key="3">
    <source>
        <dbReference type="Proteomes" id="UP001447188"/>
    </source>
</evidence>
<comment type="caution">
    <text evidence="2">The sequence shown here is derived from an EMBL/GenBank/DDBJ whole genome shotgun (WGS) entry which is preliminary data.</text>
</comment>